<organism evidence="1 2">
    <name type="scientific">Ilyodon furcidens</name>
    <name type="common">goldbreast splitfin</name>
    <dbReference type="NCBI Taxonomy" id="33524"/>
    <lineage>
        <taxon>Eukaryota</taxon>
        <taxon>Metazoa</taxon>
        <taxon>Chordata</taxon>
        <taxon>Craniata</taxon>
        <taxon>Vertebrata</taxon>
        <taxon>Euteleostomi</taxon>
        <taxon>Actinopterygii</taxon>
        <taxon>Neopterygii</taxon>
        <taxon>Teleostei</taxon>
        <taxon>Neoteleostei</taxon>
        <taxon>Acanthomorphata</taxon>
        <taxon>Ovalentaria</taxon>
        <taxon>Atherinomorphae</taxon>
        <taxon>Cyprinodontiformes</taxon>
        <taxon>Goodeidae</taxon>
        <taxon>Ilyodon</taxon>
    </lineage>
</organism>
<dbReference type="EMBL" id="JAHRIQ010048404">
    <property type="protein sequence ID" value="MEQ2237145.1"/>
    <property type="molecule type" value="Genomic_DNA"/>
</dbReference>
<evidence type="ECO:0000313" key="1">
    <source>
        <dbReference type="EMBL" id="MEQ2237145.1"/>
    </source>
</evidence>
<sequence>MSLLLSLRHGSNTITIVHPNPQGTMQYPMVAPDEHALHTKIMEKSLALFFYCYQSVVHLQSSLSLLLLSFHFLLFSALFTSIWLPSPQSSPPPCWSNPLFFHRVVWFLLCEIQQKGVKFIHQNSYLSLLIFFLSAKNKPRRHFLEDITEHA</sequence>
<protein>
    <submittedName>
        <fullName evidence="1">Uncharacterized protein</fullName>
    </submittedName>
</protein>
<reference evidence="1 2" key="1">
    <citation type="submission" date="2021-06" db="EMBL/GenBank/DDBJ databases">
        <authorList>
            <person name="Palmer J.M."/>
        </authorList>
    </citation>
    <scope>NUCLEOTIDE SEQUENCE [LARGE SCALE GENOMIC DNA]</scope>
    <source>
        <strain evidence="2">if_2019</strain>
        <tissue evidence="1">Muscle</tissue>
    </source>
</reference>
<proteinExistence type="predicted"/>
<dbReference type="Proteomes" id="UP001482620">
    <property type="component" value="Unassembled WGS sequence"/>
</dbReference>
<name>A0ABV0TW48_9TELE</name>
<gene>
    <name evidence="1" type="ORF">ILYODFUR_020176</name>
</gene>
<comment type="caution">
    <text evidence="1">The sequence shown here is derived from an EMBL/GenBank/DDBJ whole genome shotgun (WGS) entry which is preliminary data.</text>
</comment>
<evidence type="ECO:0000313" key="2">
    <source>
        <dbReference type="Proteomes" id="UP001482620"/>
    </source>
</evidence>
<accession>A0ABV0TW48</accession>
<keyword evidence="2" id="KW-1185">Reference proteome</keyword>